<dbReference type="SUPFAM" id="SSF53756">
    <property type="entry name" value="UDP-Glycosyltransferase/glycogen phosphorylase"/>
    <property type="match status" value="1"/>
</dbReference>
<evidence type="ECO:0000259" key="8">
    <source>
        <dbReference type="Pfam" id="PF00534"/>
    </source>
</evidence>
<dbReference type="Pfam" id="PF00534">
    <property type="entry name" value="Glycos_transf_1"/>
    <property type="match status" value="1"/>
</dbReference>
<evidence type="ECO:0000256" key="6">
    <source>
        <dbReference type="ARBA" id="ARBA00023056"/>
    </source>
</evidence>
<dbReference type="HAMAP" id="MF_00484">
    <property type="entry name" value="Glycogen_synth"/>
    <property type="match status" value="1"/>
</dbReference>
<dbReference type="InterPro" id="IPR001296">
    <property type="entry name" value="Glyco_trans_1"/>
</dbReference>
<dbReference type="PANTHER" id="PTHR45825">
    <property type="entry name" value="GRANULE-BOUND STARCH SYNTHASE 1, CHLOROPLASTIC/AMYLOPLASTIC"/>
    <property type="match status" value="1"/>
</dbReference>
<comment type="function">
    <text evidence="2 7">Synthesizes alpha-1,4-glucan chains using ADP-glucose.</text>
</comment>
<dbReference type="NCBIfam" id="TIGR02095">
    <property type="entry name" value="glgA"/>
    <property type="match status" value="1"/>
</dbReference>
<evidence type="ECO:0000256" key="3">
    <source>
        <dbReference type="ARBA" id="ARBA00010281"/>
    </source>
</evidence>
<reference evidence="10" key="1">
    <citation type="submission" date="2020-10" db="EMBL/GenBank/DDBJ databases">
        <authorList>
            <person name="Gilroy R."/>
        </authorList>
    </citation>
    <scope>NUCLEOTIDE SEQUENCE</scope>
    <source>
        <strain evidence="10">CHK154-7741</strain>
    </source>
</reference>
<evidence type="ECO:0000256" key="1">
    <source>
        <dbReference type="ARBA" id="ARBA00001478"/>
    </source>
</evidence>
<dbReference type="InterPro" id="IPR011835">
    <property type="entry name" value="GS/SS"/>
</dbReference>
<comment type="caution">
    <text evidence="10">The sequence shown here is derived from an EMBL/GenBank/DDBJ whole genome shotgun (WGS) entry which is preliminary data.</text>
</comment>
<dbReference type="Proteomes" id="UP000886748">
    <property type="component" value="Unassembled WGS sequence"/>
</dbReference>
<name>A0A9D1MZQ7_9CLOT</name>
<keyword evidence="4 7" id="KW-0328">Glycosyltransferase</keyword>
<comment type="pathway">
    <text evidence="7">Glycan biosynthesis; glycogen biosynthesis.</text>
</comment>
<dbReference type="GO" id="GO:0009011">
    <property type="term" value="F:alpha-1,4-glucan glucosyltransferase (ADP-glucose donor) activity"/>
    <property type="evidence" value="ECO:0007669"/>
    <property type="project" value="UniProtKB-UniRule"/>
</dbReference>
<evidence type="ECO:0000259" key="9">
    <source>
        <dbReference type="Pfam" id="PF08323"/>
    </source>
</evidence>
<dbReference type="PANTHER" id="PTHR45825:SF11">
    <property type="entry name" value="ALPHA AMYLASE DOMAIN-CONTAINING PROTEIN"/>
    <property type="match status" value="1"/>
</dbReference>
<evidence type="ECO:0000313" key="11">
    <source>
        <dbReference type="Proteomes" id="UP000886748"/>
    </source>
</evidence>
<feature type="domain" description="Starch synthase catalytic" evidence="9">
    <location>
        <begin position="2"/>
        <end position="245"/>
    </location>
</feature>
<accession>A0A9D1MZQ7</accession>
<dbReference type="GO" id="GO:0004373">
    <property type="term" value="F:alpha-1,4-glucan glucosyltransferase (UDP-glucose donor) activity"/>
    <property type="evidence" value="ECO:0007669"/>
    <property type="project" value="InterPro"/>
</dbReference>
<evidence type="ECO:0000313" key="10">
    <source>
        <dbReference type="EMBL" id="HIU92447.1"/>
    </source>
</evidence>
<feature type="binding site" evidence="7">
    <location>
        <position position="15"/>
    </location>
    <ligand>
        <name>ADP-alpha-D-glucose</name>
        <dbReference type="ChEBI" id="CHEBI:57498"/>
    </ligand>
</feature>
<comment type="catalytic activity">
    <reaction evidence="1 7">
        <text>[(1-&gt;4)-alpha-D-glucosyl](n) + ADP-alpha-D-glucose = [(1-&gt;4)-alpha-D-glucosyl](n+1) + ADP + H(+)</text>
        <dbReference type="Rhea" id="RHEA:18189"/>
        <dbReference type="Rhea" id="RHEA-COMP:9584"/>
        <dbReference type="Rhea" id="RHEA-COMP:9587"/>
        <dbReference type="ChEBI" id="CHEBI:15378"/>
        <dbReference type="ChEBI" id="CHEBI:15444"/>
        <dbReference type="ChEBI" id="CHEBI:57498"/>
        <dbReference type="ChEBI" id="CHEBI:456216"/>
        <dbReference type="EC" id="2.4.1.21"/>
    </reaction>
</comment>
<sequence length="483" mass="55415">MKIMFVSAEVAPFSKVGGLADVVGSLPKVLEKMGHEVAIFTPLHGCIDQHKYGIEELENSKLTIDYSYGQYYFNLKMAKLPGTKNVNVFFLDNNKYFAPFHEVYPRNIDTRYEHERFIAFSHAAIEYARLLNFKPDIIHSNDWHTAMIPAYMKINYRNDPFFKDTKNFFSIHNIAYQGQWFDDLLYFAQLDHKDVWNCWGLEHFGMLNWMKGAINYADKVVVVSPNYVNEIKTYEGGKGLDWTLNHNAHKLLGILNGVDYSVYNPATDKCIAKNYDAQHVQYKEDNKKAVLKEFGLPYVEDKPLIAVVSRLVEQKGFDLFGPVCEELKTLDAQFIILGTGAQHYEDMFRYLSATSENIRARIEFSAQLGNLMYAGADMFLMPSAFEPCGLSQLISLKYGTAPIVRATGGLDDTIVGYPMDKGDGFKFWNYSPYAMMDCIRYALNIYKDKRDWAQIVQNAMNADFSWDKSAQKYVDAYNQALGR</sequence>
<dbReference type="GO" id="GO:0005978">
    <property type="term" value="P:glycogen biosynthetic process"/>
    <property type="evidence" value="ECO:0007669"/>
    <property type="project" value="UniProtKB-UniRule"/>
</dbReference>
<evidence type="ECO:0000256" key="5">
    <source>
        <dbReference type="ARBA" id="ARBA00022679"/>
    </source>
</evidence>
<organism evidence="10 11">
    <name type="scientific">Candidatus Limenecus avicola</name>
    <dbReference type="NCBI Taxonomy" id="2840847"/>
    <lineage>
        <taxon>Bacteria</taxon>
        <taxon>Bacillati</taxon>
        <taxon>Bacillota</taxon>
        <taxon>Clostridia</taxon>
        <taxon>Eubacteriales</taxon>
        <taxon>Clostridiaceae</taxon>
        <taxon>Clostridiaceae incertae sedis</taxon>
        <taxon>Candidatus Limenecus</taxon>
    </lineage>
</organism>
<dbReference type="InterPro" id="IPR013534">
    <property type="entry name" value="Starch_synth_cat_dom"/>
</dbReference>
<reference evidence="10" key="2">
    <citation type="journal article" date="2021" name="PeerJ">
        <title>Extensive microbial diversity within the chicken gut microbiome revealed by metagenomics and culture.</title>
        <authorList>
            <person name="Gilroy R."/>
            <person name="Ravi A."/>
            <person name="Getino M."/>
            <person name="Pursley I."/>
            <person name="Horton D.L."/>
            <person name="Alikhan N.F."/>
            <person name="Baker D."/>
            <person name="Gharbi K."/>
            <person name="Hall N."/>
            <person name="Watson M."/>
            <person name="Adriaenssens E.M."/>
            <person name="Foster-Nyarko E."/>
            <person name="Jarju S."/>
            <person name="Secka A."/>
            <person name="Antonio M."/>
            <person name="Oren A."/>
            <person name="Chaudhuri R.R."/>
            <person name="La Ragione R."/>
            <person name="Hildebrand F."/>
            <person name="Pallen M.J."/>
        </authorList>
    </citation>
    <scope>NUCLEOTIDE SEQUENCE</scope>
    <source>
        <strain evidence="10">CHK154-7741</strain>
    </source>
</reference>
<dbReference type="EC" id="2.4.1.21" evidence="7"/>
<dbReference type="Gene3D" id="3.40.50.2000">
    <property type="entry name" value="Glycogen Phosphorylase B"/>
    <property type="match status" value="2"/>
</dbReference>
<keyword evidence="6 7" id="KW-0320">Glycogen biosynthesis</keyword>
<comment type="similarity">
    <text evidence="3 7">Belongs to the glycosyltransferase 1 family. Bacterial/plant glycogen synthase subfamily.</text>
</comment>
<dbReference type="AlphaFoldDB" id="A0A9D1MZQ7"/>
<dbReference type="CDD" id="cd03791">
    <property type="entry name" value="GT5_Glycogen_synthase_DULL1-like"/>
    <property type="match status" value="1"/>
</dbReference>
<proteinExistence type="inferred from homology"/>
<evidence type="ECO:0000256" key="7">
    <source>
        <dbReference type="HAMAP-Rule" id="MF_00484"/>
    </source>
</evidence>
<feature type="domain" description="Glycosyl transferase family 1" evidence="8">
    <location>
        <begin position="299"/>
        <end position="454"/>
    </location>
</feature>
<evidence type="ECO:0000256" key="4">
    <source>
        <dbReference type="ARBA" id="ARBA00022676"/>
    </source>
</evidence>
<dbReference type="Pfam" id="PF08323">
    <property type="entry name" value="Glyco_transf_5"/>
    <property type="match status" value="1"/>
</dbReference>
<gene>
    <name evidence="7" type="primary">glgA</name>
    <name evidence="10" type="ORF">IAD26_04865</name>
</gene>
<dbReference type="EMBL" id="DVOD01000034">
    <property type="protein sequence ID" value="HIU92447.1"/>
    <property type="molecule type" value="Genomic_DNA"/>
</dbReference>
<keyword evidence="5 7" id="KW-0808">Transferase</keyword>
<protein>
    <recommendedName>
        <fullName evidence="7">Glycogen synthase</fullName>
        <ecNumber evidence="7">2.4.1.21</ecNumber>
    </recommendedName>
    <alternativeName>
        <fullName evidence="7">Starch [bacterial glycogen] synthase</fullName>
    </alternativeName>
</protein>
<evidence type="ECO:0000256" key="2">
    <source>
        <dbReference type="ARBA" id="ARBA00002764"/>
    </source>
</evidence>